<gene>
    <name evidence="2" type="ORF">ILEXP_LOCUS15647</name>
</gene>
<dbReference type="AlphaFoldDB" id="A0ABC8RTA4"/>
<dbReference type="Pfam" id="PF03469">
    <property type="entry name" value="XH"/>
    <property type="match status" value="1"/>
</dbReference>
<protein>
    <recommendedName>
        <fullName evidence="1">Factor of DNA methylation 1-5/IDN2 domain-containing protein</fullName>
    </recommendedName>
</protein>
<dbReference type="InterPro" id="IPR005379">
    <property type="entry name" value="FDM1-5/IDN2_XH"/>
</dbReference>
<reference evidence="2 3" key="1">
    <citation type="submission" date="2024-02" db="EMBL/GenBank/DDBJ databases">
        <authorList>
            <person name="Vignale AGUSTIN F."/>
            <person name="Sosa J E."/>
            <person name="Modenutti C."/>
        </authorList>
    </citation>
    <scope>NUCLEOTIDE SEQUENCE [LARGE SCALE GENOMIC DNA]</scope>
</reference>
<accession>A0ABC8RTA4</accession>
<comment type="caution">
    <text evidence="2">The sequence shown here is derived from an EMBL/GenBank/DDBJ whole genome shotgun (WGS) entry which is preliminary data.</text>
</comment>
<evidence type="ECO:0000259" key="1">
    <source>
        <dbReference type="Pfam" id="PF03469"/>
    </source>
</evidence>
<name>A0ABC8RTA4_9AQUA</name>
<organism evidence="2 3">
    <name type="scientific">Ilex paraguariensis</name>
    <name type="common">yerba mate</name>
    <dbReference type="NCBI Taxonomy" id="185542"/>
    <lineage>
        <taxon>Eukaryota</taxon>
        <taxon>Viridiplantae</taxon>
        <taxon>Streptophyta</taxon>
        <taxon>Embryophyta</taxon>
        <taxon>Tracheophyta</taxon>
        <taxon>Spermatophyta</taxon>
        <taxon>Magnoliopsida</taxon>
        <taxon>eudicotyledons</taxon>
        <taxon>Gunneridae</taxon>
        <taxon>Pentapetalae</taxon>
        <taxon>asterids</taxon>
        <taxon>campanulids</taxon>
        <taxon>Aquifoliales</taxon>
        <taxon>Aquifoliaceae</taxon>
        <taxon>Ilex</taxon>
    </lineage>
</organism>
<dbReference type="EMBL" id="CAUOFW020001724">
    <property type="protein sequence ID" value="CAK9147707.1"/>
    <property type="molecule type" value="Genomic_DNA"/>
</dbReference>
<dbReference type="Proteomes" id="UP001642360">
    <property type="component" value="Unassembled WGS sequence"/>
</dbReference>
<dbReference type="InterPro" id="IPR045177">
    <property type="entry name" value="FDM1-5/IDN2"/>
</dbReference>
<evidence type="ECO:0000313" key="2">
    <source>
        <dbReference type="EMBL" id="CAK9147707.1"/>
    </source>
</evidence>
<dbReference type="PANTHER" id="PTHR21596:SF82">
    <property type="entry name" value="FACTOR OF DNA METHYLATION 5-LIKE"/>
    <property type="match status" value="1"/>
</dbReference>
<feature type="domain" description="Factor of DNA methylation 1-5/IDN2" evidence="1">
    <location>
        <begin position="213"/>
        <end position="343"/>
    </location>
</feature>
<dbReference type="PANTHER" id="PTHR21596">
    <property type="entry name" value="RIBONUCLEASE P SUBUNIT P38"/>
    <property type="match status" value="1"/>
</dbReference>
<sequence>MADCSHSEELQRRLEQFQSQSRLVVSLMNEIDYKNGKLIHMECKMDEKDMLIKAYSEVFPGVKEIQSIKRENEKLKNEMESQRTESELQVKVLGERLGESQCIKQENEKMKNDTGFQKTEFEPAVKELDHMSKYDLDQKQLMAEKDEWKEKLKDPEYEIDHMKNDYQTLMLKERISNDELQDARKAAIEVRIYLSPLLLWLYMLNNRTVLGIKRMGQVNWKPFWDICSQKYSGGDWEDQSAKLCSLWEENVRNPHWQPFKKVKINGRLQEIVDEDDDKLRDLRVEGGEDVCKAVTDALLELNEYNPSGRYPVPEIWNLKKGRKASLKEIIEYIIKQWKTHKRKRMRI</sequence>
<keyword evidence="3" id="KW-1185">Reference proteome</keyword>
<proteinExistence type="predicted"/>
<evidence type="ECO:0000313" key="3">
    <source>
        <dbReference type="Proteomes" id="UP001642360"/>
    </source>
</evidence>